<dbReference type="EMBL" id="LT594323">
    <property type="protein sequence ID" value="SBT40954.1"/>
    <property type="molecule type" value="Genomic_DNA"/>
</dbReference>
<dbReference type="OrthoDB" id="3363596at2"/>
<dbReference type="PATRIC" id="fig|261654.4.peg.1472"/>
<evidence type="ECO:0000313" key="3">
    <source>
        <dbReference type="EMBL" id="SBT40954.1"/>
    </source>
</evidence>
<organism evidence="3 4">
    <name type="scientific">Micromonospora auratinigra</name>
    <dbReference type="NCBI Taxonomy" id="261654"/>
    <lineage>
        <taxon>Bacteria</taxon>
        <taxon>Bacillati</taxon>
        <taxon>Actinomycetota</taxon>
        <taxon>Actinomycetes</taxon>
        <taxon>Micromonosporales</taxon>
        <taxon>Micromonosporaceae</taxon>
        <taxon>Micromonospora</taxon>
    </lineage>
</organism>
<feature type="region of interest" description="Disordered" evidence="1">
    <location>
        <begin position="150"/>
        <end position="180"/>
    </location>
</feature>
<evidence type="ECO:0000256" key="1">
    <source>
        <dbReference type="SAM" id="MobiDB-lite"/>
    </source>
</evidence>
<protein>
    <recommendedName>
        <fullName evidence="5">Lipoprotein</fullName>
    </recommendedName>
</protein>
<dbReference type="RefSeq" id="WP_091659530.1">
    <property type="nucleotide sequence ID" value="NZ_LT594323.1"/>
</dbReference>
<evidence type="ECO:0008006" key="5">
    <source>
        <dbReference type="Google" id="ProtNLM"/>
    </source>
</evidence>
<dbReference type="PROSITE" id="PS51257">
    <property type="entry name" value="PROKAR_LIPOPROTEIN"/>
    <property type="match status" value="1"/>
</dbReference>
<reference evidence="4" key="1">
    <citation type="submission" date="2016-06" db="EMBL/GenBank/DDBJ databases">
        <authorList>
            <person name="Varghese N."/>
            <person name="Submissions Spin"/>
        </authorList>
    </citation>
    <scope>NUCLEOTIDE SEQUENCE [LARGE SCALE GENOMIC DNA]</scope>
    <source>
        <strain evidence="4">DSM 44815</strain>
    </source>
</reference>
<accession>A0A1A8ZAR1</accession>
<keyword evidence="4" id="KW-1185">Reference proteome</keyword>
<proteinExistence type="predicted"/>
<name>A0A1A8ZAR1_9ACTN</name>
<dbReference type="AlphaFoldDB" id="A0A1A8ZAR1"/>
<sequence length="180" mass="19273">MTPRPIALLAVPLLAVATVACAPQPGDDLPGPLRDQLAARAVELLEHDPTFRTEVTREPGWHPVCVATVFGAAPPDAETVAQVETIYTWANCTWLPPADRAATTSLDDLPGEAVPVALRPGPPVTYQVPGDGADHEPDIRRIFPARLRDAAFTGPDQAAEERLQERLREQANASPQPSPS</sequence>
<feature type="compositionally biased region" description="Basic and acidic residues" evidence="1">
    <location>
        <begin position="159"/>
        <end position="169"/>
    </location>
</feature>
<feature type="signal peptide" evidence="2">
    <location>
        <begin position="1"/>
        <end position="22"/>
    </location>
</feature>
<dbReference type="STRING" id="261654.GA0070611_1445"/>
<evidence type="ECO:0000313" key="4">
    <source>
        <dbReference type="Proteomes" id="UP000199385"/>
    </source>
</evidence>
<gene>
    <name evidence="3" type="ORF">GA0070611_1445</name>
</gene>
<evidence type="ECO:0000256" key="2">
    <source>
        <dbReference type="SAM" id="SignalP"/>
    </source>
</evidence>
<dbReference type="Proteomes" id="UP000199385">
    <property type="component" value="Chromosome I"/>
</dbReference>
<keyword evidence="2" id="KW-0732">Signal</keyword>
<feature type="chain" id="PRO_5008382510" description="Lipoprotein" evidence="2">
    <location>
        <begin position="23"/>
        <end position="180"/>
    </location>
</feature>